<evidence type="ECO:0000256" key="8">
    <source>
        <dbReference type="ARBA" id="ARBA00023065"/>
    </source>
</evidence>
<dbReference type="Gene3D" id="2.60.120.10">
    <property type="entry name" value="Jelly Rolls"/>
    <property type="match status" value="1"/>
</dbReference>
<evidence type="ECO:0000256" key="1">
    <source>
        <dbReference type="ARBA" id="ARBA00004141"/>
    </source>
</evidence>
<evidence type="ECO:0000313" key="13">
    <source>
        <dbReference type="EMBL" id="MBZ6075429.1"/>
    </source>
</evidence>
<name>A0ABS7VJN4_9HYPH</name>
<evidence type="ECO:0000256" key="3">
    <source>
        <dbReference type="ARBA" id="ARBA00022538"/>
    </source>
</evidence>
<keyword evidence="5" id="KW-0631">Potassium channel</keyword>
<dbReference type="InterPro" id="IPR018488">
    <property type="entry name" value="cNMP-bd_CS"/>
</dbReference>
<dbReference type="InterPro" id="IPR018490">
    <property type="entry name" value="cNMP-bd_dom_sf"/>
</dbReference>
<keyword evidence="8" id="KW-0406">Ion transport</keyword>
<evidence type="ECO:0000256" key="6">
    <source>
        <dbReference type="ARBA" id="ARBA00022958"/>
    </source>
</evidence>
<dbReference type="Proteomes" id="UP000704176">
    <property type="component" value="Unassembled WGS sequence"/>
</dbReference>
<reference evidence="13 14" key="1">
    <citation type="submission" date="2021-09" db="EMBL/GenBank/DDBJ databases">
        <title>The complete genome sequence of a new microorganism.</title>
        <authorList>
            <person name="Zi Z."/>
        </authorList>
    </citation>
    <scope>NUCLEOTIDE SEQUENCE [LARGE SCALE GENOMIC DNA]</scope>
    <source>
        <strain evidence="13 14">WGZ8</strain>
    </source>
</reference>
<dbReference type="Pfam" id="PF00027">
    <property type="entry name" value="cNMP_binding"/>
    <property type="match status" value="1"/>
</dbReference>
<feature type="transmembrane region" description="Helical" evidence="11">
    <location>
        <begin position="26"/>
        <end position="46"/>
    </location>
</feature>
<dbReference type="RefSeq" id="WP_224311468.1">
    <property type="nucleotide sequence ID" value="NZ_JAIRBM010000002.1"/>
</dbReference>
<feature type="domain" description="Cyclic nucleotide-binding" evidence="12">
    <location>
        <begin position="268"/>
        <end position="365"/>
    </location>
</feature>
<keyword evidence="4 11" id="KW-0812">Transmembrane</keyword>
<dbReference type="InterPro" id="IPR003280">
    <property type="entry name" value="2pore_dom_K_chnl"/>
</dbReference>
<keyword evidence="3" id="KW-0633">Potassium transport</keyword>
<evidence type="ECO:0000313" key="14">
    <source>
        <dbReference type="Proteomes" id="UP000704176"/>
    </source>
</evidence>
<feature type="transmembrane region" description="Helical" evidence="11">
    <location>
        <begin position="161"/>
        <end position="180"/>
    </location>
</feature>
<evidence type="ECO:0000256" key="2">
    <source>
        <dbReference type="ARBA" id="ARBA00022448"/>
    </source>
</evidence>
<dbReference type="InterPro" id="IPR028325">
    <property type="entry name" value="VG_K_chnl"/>
</dbReference>
<dbReference type="PROSITE" id="PS00888">
    <property type="entry name" value="CNMP_BINDING_1"/>
    <property type="match status" value="1"/>
</dbReference>
<dbReference type="SUPFAM" id="SSF51206">
    <property type="entry name" value="cAMP-binding domain-like"/>
    <property type="match status" value="1"/>
</dbReference>
<dbReference type="CDD" id="cd00038">
    <property type="entry name" value="CAP_ED"/>
    <property type="match status" value="1"/>
</dbReference>
<dbReference type="Gene3D" id="1.10.287.70">
    <property type="match status" value="1"/>
</dbReference>
<dbReference type="SUPFAM" id="SSF81324">
    <property type="entry name" value="Voltage-gated potassium channels"/>
    <property type="match status" value="1"/>
</dbReference>
<evidence type="ECO:0000256" key="10">
    <source>
        <dbReference type="ARBA" id="ARBA00023303"/>
    </source>
</evidence>
<dbReference type="PRINTS" id="PR01333">
    <property type="entry name" value="2POREKCHANEL"/>
</dbReference>
<keyword evidence="2" id="KW-0813">Transport</keyword>
<evidence type="ECO:0000256" key="9">
    <source>
        <dbReference type="ARBA" id="ARBA00023136"/>
    </source>
</evidence>
<organism evidence="13 14">
    <name type="scientific">Microvirga puerhi</name>
    <dbReference type="NCBI Taxonomy" id="2876078"/>
    <lineage>
        <taxon>Bacteria</taxon>
        <taxon>Pseudomonadati</taxon>
        <taxon>Pseudomonadota</taxon>
        <taxon>Alphaproteobacteria</taxon>
        <taxon>Hyphomicrobiales</taxon>
        <taxon>Methylobacteriaceae</taxon>
        <taxon>Microvirga</taxon>
    </lineage>
</organism>
<evidence type="ECO:0000256" key="4">
    <source>
        <dbReference type="ARBA" id="ARBA00022692"/>
    </source>
</evidence>
<dbReference type="InterPro" id="IPR005821">
    <property type="entry name" value="Ion_trans_dom"/>
</dbReference>
<feature type="transmembrane region" description="Helical" evidence="11">
    <location>
        <begin position="192"/>
        <end position="211"/>
    </location>
</feature>
<gene>
    <name evidence="13" type="ORF">K9B37_03850</name>
</gene>
<sequence length="388" mass="43269">MPRERAHPARHRIYEILERSSADEPIIRAVHVFLVLLIIVNVIAVVWESVPSQRQNFWALFIGIEIFSATIFTVEYAIRLWCAPEHPPLRHLKPWRARLKWALQAQSIIDVLSILPFYFAYLGAEGLQAFLLLRLFRFFKLARYSPGLTSLMEAIYSERRALIACGVILLGTVLLAASAMNLAERTAQPDKFGTIPDAMYWAIVTLTTVGYGDVVPITPLGRFIAGLTAVAGLVMLALPVGIVASAFSREIHRHDFVITWSMVTRVPLFADLSPDEVGTVMHSLQSQSFGPGEMVVRKGERAHSMYLIAAGEVEALFPDGAIRLGVGDFFGELSVIRHVRRAVTVRAVTHCRLLVLDADDFHQLVAANPSMAEHVDEVVRARESRRAI</sequence>
<dbReference type="PANTHER" id="PTHR11537">
    <property type="entry name" value="VOLTAGE-GATED POTASSIUM CHANNEL"/>
    <property type="match status" value="1"/>
</dbReference>
<dbReference type="EMBL" id="JAIRBM010000002">
    <property type="protein sequence ID" value="MBZ6075429.1"/>
    <property type="molecule type" value="Genomic_DNA"/>
</dbReference>
<dbReference type="Pfam" id="PF00520">
    <property type="entry name" value="Ion_trans"/>
    <property type="match status" value="1"/>
</dbReference>
<dbReference type="PROSITE" id="PS50042">
    <property type="entry name" value="CNMP_BINDING_3"/>
    <property type="match status" value="1"/>
</dbReference>
<comment type="caution">
    <text evidence="13">The sequence shown here is derived from an EMBL/GenBank/DDBJ whole genome shotgun (WGS) entry which is preliminary data.</text>
</comment>
<dbReference type="InterPro" id="IPR014710">
    <property type="entry name" value="RmlC-like_jellyroll"/>
</dbReference>
<evidence type="ECO:0000256" key="5">
    <source>
        <dbReference type="ARBA" id="ARBA00022826"/>
    </source>
</evidence>
<feature type="transmembrane region" description="Helical" evidence="11">
    <location>
        <begin position="58"/>
        <end position="78"/>
    </location>
</feature>
<dbReference type="PRINTS" id="PR00169">
    <property type="entry name" value="KCHANNEL"/>
</dbReference>
<evidence type="ECO:0000259" key="12">
    <source>
        <dbReference type="PROSITE" id="PS50042"/>
    </source>
</evidence>
<keyword evidence="9 11" id="KW-0472">Membrane</keyword>
<dbReference type="SMART" id="SM00100">
    <property type="entry name" value="cNMP"/>
    <property type="match status" value="1"/>
</dbReference>
<comment type="subcellular location">
    <subcellularLocation>
        <location evidence="1">Membrane</location>
        <topology evidence="1">Multi-pass membrane protein</topology>
    </subcellularLocation>
</comment>
<keyword evidence="7 11" id="KW-1133">Transmembrane helix</keyword>
<dbReference type="PANTHER" id="PTHR11537:SF254">
    <property type="entry name" value="POTASSIUM VOLTAGE-GATED CHANNEL PROTEIN SHAB"/>
    <property type="match status" value="1"/>
</dbReference>
<evidence type="ECO:0000256" key="7">
    <source>
        <dbReference type="ARBA" id="ARBA00022989"/>
    </source>
</evidence>
<evidence type="ECO:0000256" key="11">
    <source>
        <dbReference type="SAM" id="Phobius"/>
    </source>
</evidence>
<keyword evidence="6" id="KW-0630">Potassium</keyword>
<feature type="transmembrane region" description="Helical" evidence="11">
    <location>
        <begin position="223"/>
        <end position="247"/>
    </location>
</feature>
<dbReference type="InterPro" id="IPR000595">
    <property type="entry name" value="cNMP-bd_dom"/>
</dbReference>
<keyword evidence="10" id="KW-0407">Ion channel</keyword>
<accession>A0ABS7VJN4</accession>
<keyword evidence="14" id="KW-1185">Reference proteome</keyword>
<protein>
    <submittedName>
        <fullName evidence="13">Cyclic nucleotide-gated ion channel/potassium channel family protein</fullName>
    </submittedName>
</protein>
<proteinExistence type="predicted"/>